<keyword evidence="3" id="KW-1185">Reference proteome</keyword>
<comment type="caution">
    <text evidence="2">The sequence shown here is derived from an EMBL/GenBank/DDBJ whole genome shotgun (WGS) entry which is preliminary data.</text>
</comment>
<feature type="transmembrane region" description="Helical" evidence="1">
    <location>
        <begin position="72"/>
        <end position="97"/>
    </location>
</feature>
<keyword evidence="1" id="KW-0812">Transmembrane</keyword>
<name>A0AAV5WEQ9_9BILA</name>
<keyword evidence="1" id="KW-1133">Transmembrane helix</keyword>
<reference evidence="2" key="1">
    <citation type="submission" date="2023-10" db="EMBL/GenBank/DDBJ databases">
        <title>Genome assembly of Pristionchus species.</title>
        <authorList>
            <person name="Yoshida K."/>
            <person name="Sommer R.J."/>
        </authorList>
    </citation>
    <scope>NUCLEOTIDE SEQUENCE</scope>
    <source>
        <strain evidence="2">RS5133</strain>
    </source>
</reference>
<dbReference type="Proteomes" id="UP001432322">
    <property type="component" value="Unassembled WGS sequence"/>
</dbReference>
<organism evidence="2 3">
    <name type="scientific">Pristionchus fissidentatus</name>
    <dbReference type="NCBI Taxonomy" id="1538716"/>
    <lineage>
        <taxon>Eukaryota</taxon>
        <taxon>Metazoa</taxon>
        <taxon>Ecdysozoa</taxon>
        <taxon>Nematoda</taxon>
        <taxon>Chromadorea</taxon>
        <taxon>Rhabditida</taxon>
        <taxon>Rhabditina</taxon>
        <taxon>Diplogasteromorpha</taxon>
        <taxon>Diplogasteroidea</taxon>
        <taxon>Neodiplogasteridae</taxon>
        <taxon>Pristionchus</taxon>
    </lineage>
</organism>
<evidence type="ECO:0000256" key="1">
    <source>
        <dbReference type="SAM" id="Phobius"/>
    </source>
</evidence>
<keyword evidence="1" id="KW-0472">Membrane</keyword>
<sequence>MAYENWPPCPKFEPALISTCSRFWSVCETRFQLSMNLKMQRWRHCRSELESEVPGEVMHFWVHFSERSLMRFWALAIAACCFTPAITCSCWAGVSFFSCSMSISSSIT</sequence>
<dbReference type="EMBL" id="BTSY01000005">
    <property type="protein sequence ID" value="GMT28950.1"/>
    <property type="molecule type" value="Genomic_DNA"/>
</dbReference>
<protein>
    <submittedName>
        <fullName evidence="2">Uncharacterized protein</fullName>
    </submittedName>
</protein>
<accession>A0AAV5WEQ9</accession>
<dbReference type="AlphaFoldDB" id="A0AAV5WEQ9"/>
<evidence type="ECO:0000313" key="2">
    <source>
        <dbReference type="EMBL" id="GMT28950.1"/>
    </source>
</evidence>
<proteinExistence type="predicted"/>
<gene>
    <name evidence="2" type="ORF">PFISCL1PPCAC_20247</name>
</gene>
<evidence type="ECO:0000313" key="3">
    <source>
        <dbReference type="Proteomes" id="UP001432322"/>
    </source>
</evidence>